<feature type="compositionally biased region" description="Basic and acidic residues" evidence="1">
    <location>
        <begin position="188"/>
        <end position="198"/>
    </location>
</feature>
<dbReference type="PANTHER" id="PTHR36027">
    <property type="entry name" value="MEIOSIS-SPECIFIC PROTEIN ASY3"/>
    <property type="match status" value="1"/>
</dbReference>
<comment type="caution">
    <text evidence="3">The sequence shown here is derived from an EMBL/GenBank/DDBJ whole genome shotgun (WGS) entry which is preliminary data.</text>
</comment>
<dbReference type="InterPro" id="IPR046845">
    <property type="entry name" value="ASY3-like_CC"/>
</dbReference>
<feature type="compositionally biased region" description="Basic and acidic residues" evidence="1">
    <location>
        <begin position="356"/>
        <end position="381"/>
    </location>
</feature>
<name>A0AAP0LC53_9MAGN</name>
<proteinExistence type="predicted"/>
<accession>A0AAP0LC53</accession>
<evidence type="ECO:0000259" key="2">
    <source>
        <dbReference type="Pfam" id="PF20435"/>
    </source>
</evidence>
<keyword evidence="4" id="KW-1185">Reference proteome</keyword>
<organism evidence="3 4">
    <name type="scientific">Stephania cephalantha</name>
    <dbReference type="NCBI Taxonomy" id="152367"/>
    <lineage>
        <taxon>Eukaryota</taxon>
        <taxon>Viridiplantae</taxon>
        <taxon>Streptophyta</taxon>
        <taxon>Embryophyta</taxon>
        <taxon>Tracheophyta</taxon>
        <taxon>Spermatophyta</taxon>
        <taxon>Magnoliopsida</taxon>
        <taxon>Ranunculales</taxon>
        <taxon>Menispermaceae</taxon>
        <taxon>Menispermoideae</taxon>
        <taxon>Cissampelideae</taxon>
        <taxon>Stephania</taxon>
    </lineage>
</organism>
<protein>
    <recommendedName>
        <fullName evidence="2">Meiosis-specific protein ASY3-like coiled-coil domain-containing protein</fullName>
    </recommendedName>
</protein>
<dbReference type="AlphaFoldDB" id="A0AAP0LC53"/>
<gene>
    <name evidence="3" type="ORF">Scep_003031</name>
</gene>
<feature type="region of interest" description="Disordered" evidence="1">
    <location>
        <begin position="320"/>
        <end position="384"/>
    </location>
</feature>
<feature type="region of interest" description="Disordered" evidence="1">
    <location>
        <begin position="279"/>
        <end position="307"/>
    </location>
</feature>
<dbReference type="Pfam" id="PF20435">
    <property type="entry name" value="ASY3-like"/>
    <property type="match status" value="1"/>
</dbReference>
<evidence type="ECO:0000256" key="1">
    <source>
        <dbReference type="SAM" id="MobiDB-lite"/>
    </source>
</evidence>
<feature type="region of interest" description="Disordered" evidence="1">
    <location>
        <begin position="1"/>
        <end position="22"/>
    </location>
</feature>
<evidence type="ECO:0000313" key="4">
    <source>
        <dbReference type="Proteomes" id="UP001419268"/>
    </source>
</evidence>
<dbReference type="InterPro" id="IPR037731">
    <property type="entry name" value="ASY3-like"/>
</dbReference>
<reference evidence="3 4" key="1">
    <citation type="submission" date="2024-01" db="EMBL/GenBank/DDBJ databases">
        <title>Genome assemblies of Stephania.</title>
        <authorList>
            <person name="Yang L."/>
        </authorList>
    </citation>
    <scope>NUCLEOTIDE SEQUENCE [LARGE SCALE GENOMIC DNA]</scope>
    <source>
        <strain evidence="3">JXDWG</strain>
        <tissue evidence="3">Leaf</tissue>
    </source>
</reference>
<feature type="region of interest" description="Disordered" evidence="1">
    <location>
        <begin position="163"/>
        <end position="229"/>
    </location>
</feature>
<evidence type="ECO:0000313" key="3">
    <source>
        <dbReference type="EMBL" id="KAK9167840.1"/>
    </source>
</evidence>
<dbReference type="PANTHER" id="PTHR36027:SF1">
    <property type="entry name" value="MEIOSIS-SPECIFIC PROTEIN ASY3"/>
    <property type="match status" value="1"/>
</dbReference>
<feature type="domain" description="Meiosis-specific protein ASY3-like coiled-coil" evidence="2">
    <location>
        <begin position="415"/>
        <end position="510"/>
    </location>
</feature>
<dbReference type="EMBL" id="JBBNAG010000001">
    <property type="protein sequence ID" value="KAK9167840.1"/>
    <property type="molecule type" value="Genomic_DNA"/>
</dbReference>
<dbReference type="Proteomes" id="UP001419268">
    <property type="component" value="Unassembled WGS sequence"/>
</dbReference>
<sequence length="511" mass="58017">MKLSEILETASSPTKRSVSFETPSKVEKGLKLEGHFHQNNIKAANSRLDTDTIENDYVAPNADETKRRPVTRLLMKKEATNKPMSVRMTNHAIGNRGDLPNSSIGGRGRGLKRKNIFSFSEEIWSQNINVASDINTSTMIYKKGERNNSGLDQEKNCAFHAEKREREKTELPAQKPSAHGRAGNSYDHLSRDEQKDLHPMNGVVKEIHNSPARKKKYQKDVNGSELPGEAGLQEGLHCFSLKNNEEIHFEDNNQQMGVETPIQNQNQNQNHSPLCLSAARRKQSEHGAHSPAATEKQPEGKDLSSSRTFWNSKASSFRFDVEPESSDGFEEFKTPTIRKSPSDEEEKLSDGMPKSSAEHDIDSFEEDHAIKKEPKPARTPESDDYETSLFLLRSTKTPHGQGAVRTKEFNSPLPSLKEQQECLRVMYERFKEDMNKHYEDRQTTLEELEIYQREQKGGAGKLKSLHKKLLLQVEEGIGSQISDAERRILMVAQHKMLQLRHVVMEFLSKDD</sequence>
<feature type="compositionally biased region" description="Polar residues" evidence="1">
    <location>
        <begin position="9"/>
        <end position="22"/>
    </location>
</feature>
<dbReference type="GO" id="GO:0051321">
    <property type="term" value="P:meiotic cell cycle"/>
    <property type="evidence" value="ECO:0007669"/>
    <property type="project" value="InterPro"/>
</dbReference>